<keyword evidence="1" id="KW-1133">Transmembrane helix</keyword>
<keyword evidence="1" id="KW-0472">Membrane</keyword>
<reference evidence="3" key="1">
    <citation type="journal article" date="2019" name="Int. J. Syst. Evol. Microbiol.">
        <title>The Global Catalogue of Microorganisms (GCM) 10K type strain sequencing project: providing services to taxonomists for standard genome sequencing and annotation.</title>
        <authorList>
            <consortium name="The Broad Institute Genomics Platform"/>
            <consortium name="The Broad Institute Genome Sequencing Center for Infectious Disease"/>
            <person name="Wu L."/>
            <person name="Ma J."/>
        </authorList>
    </citation>
    <scope>NUCLEOTIDE SEQUENCE [LARGE SCALE GENOMIC DNA]</scope>
    <source>
        <strain evidence="3">JCM 13006</strain>
    </source>
</reference>
<feature type="transmembrane region" description="Helical" evidence="1">
    <location>
        <begin position="18"/>
        <end position="35"/>
    </location>
</feature>
<name>A0ABP9DL74_9ACTN</name>
<organism evidence="2 3">
    <name type="scientific">Kitasatospora terrestris</name>
    <dbReference type="NCBI Taxonomy" id="258051"/>
    <lineage>
        <taxon>Bacteria</taxon>
        <taxon>Bacillati</taxon>
        <taxon>Actinomycetota</taxon>
        <taxon>Actinomycetes</taxon>
        <taxon>Kitasatosporales</taxon>
        <taxon>Streptomycetaceae</taxon>
        <taxon>Kitasatospora</taxon>
    </lineage>
</organism>
<comment type="caution">
    <text evidence="2">The sequence shown here is derived from an EMBL/GenBank/DDBJ whole genome shotgun (WGS) entry which is preliminary data.</text>
</comment>
<protein>
    <recommendedName>
        <fullName evidence="4">PH domain-containing protein</fullName>
    </recommendedName>
</protein>
<dbReference type="Proteomes" id="UP001501752">
    <property type="component" value="Unassembled WGS sequence"/>
</dbReference>
<keyword evidence="1" id="KW-0812">Transmembrane</keyword>
<dbReference type="RefSeq" id="WP_345697007.1">
    <property type="nucleotide sequence ID" value="NZ_BAABIS010000001.1"/>
</dbReference>
<sequence>MPDTESVYEARYGWDTRNAVLVAGSLLLTAGLFLFDPSEPVDVKGFQVAAIWIQIPGFLLFGGGAAVLCFNASSKKVALRVDSAGILLGGSPMRYAATTVLVPWSDTAGVQLWVQHVGLQKLPYVGVHRHPGLPPLPGGTSRLGAAAAGRPAALVGASRQVGGWRLDVPALLSAVRHHAPAAGIAVDPDFPAKA</sequence>
<evidence type="ECO:0000256" key="1">
    <source>
        <dbReference type="SAM" id="Phobius"/>
    </source>
</evidence>
<evidence type="ECO:0000313" key="3">
    <source>
        <dbReference type="Proteomes" id="UP001501752"/>
    </source>
</evidence>
<evidence type="ECO:0000313" key="2">
    <source>
        <dbReference type="EMBL" id="GAA4848279.1"/>
    </source>
</evidence>
<keyword evidence="3" id="KW-1185">Reference proteome</keyword>
<evidence type="ECO:0008006" key="4">
    <source>
        <dbReference type="Google" id="ProtNLM"/>
    </source>
</evidence>
<dbReference type="EMBL" id="BAABIS010000001">
    <property type="protein sequence ID" value="GAA4848279.1"/>
    <property type="molecule type" value="Genomic_DNA"/>
</dbReference>
<proteinExistence type="predicted"/>
<accession>A0ABP9DL74</accession>
<feature type="transmembrane region" description="Helical" evidence="1">
    <location>
        <begin position="47"/>
        <end position="70"/>
    </location>
</feature>
<gene>
    <name evidence="2" type="ORF">GCM10023235_26380</name>
</gene>